<dbReference type="PANTHER" id="PTHR30290:SF64">
    <property type="entry name" value="ABC TRANSPORTER PERIPLASMIC BINDING PROTEIN"/>
    <property type="match status" value="1"/>
</dbReference>
<accession>A0A381RYK6</accession>
<reference evidence="3" key="1">
    <citation type="submission" date="2018-05" db="EMBL/GenBank/DDBJ databases">
        <authorList>
            <person name="Lanie J.A."/>
            <person name="Ng W.-L."/>
            <person name="Kazmierczak K.M."/>
            <person name="Andrzejewski T.M."/>
            <person name="Davidsen T.M."/>
            <person name="Wayne K.J."/>
            <person name="Tettelin H."/>
            <person name="Glass J.I."/>
            <person name="Rusch D."/>
            <person name="Podicherti R."/>
            <person name="Tsui H.-C.T."/>
            <person name="Winkler M.E."/>
        </authorList>
    </citation>
    <scope>NUCLEOTIDE SEQUENCE</scope>
</reference>
<feature type="non-terminal residue" evidence="3">
    <location>
        <position position="1"/>
    </location>
</feature>
<feature type="domain" description="Solute-binding protein family 5" evidence="2">
    <location>
        <begin position="58"/>
        <end position="463"/>
    </location>
</feature>
<evidence type="ECO:0000259" key="2">
    <source>
        <dbReference type="Pfam" id="PF00496"/>
    </source>
</evidence>
<keyword evidence="1" id="KW-0732">Signal</keyword>
<dbReference type="Gene3D" id="3.40.190.10">
    <property type="entry name" value="Periplasmic binding protein-like II"/>
    <property type="match status" value="1"/>
</dbReference>
<dbReference type="PANTHER" id="PTHR30290">
    <property type="entry name" value="PERIPLASMIC BINDING COMPONENT OF ABC TRANSPORTER"/>
    <property type="match status" value="1"/>
</dbReference>
<proteinExistence type="predicted"/>
<dbReference type="EMBL" id="UINC01002461">
    <property type="protein sequence ID" value="SUZ96920.1"/>
    <property type="molecule type" value="Genomic_DNA"/>
</dbReference>
<evidence type="ECO:0000256" key="1">
    <source>
        <dbReference type="ARBA" id="ARBA00022729"/>
    </source>
</evidence>
<dbReference type="GO" id="GO:0043190">
    <property type="term" value="C:ATP-binding cassette (ABC) transporter complex"/>
    <property type="evidence" value="ECO:0007669"/>
    <property type="project" value="InterPro"/>
</dbReference>
<evidence type="ECO:0000313" key="3">
    <source>
        <dbReference type="EMBL" id="SUZ96920.1"/>
    </source>
</evidence>
<dbReference type="GO" id="GO:0030288">
    <property type="term" value="C:outer membrane-bounded periplasmic space"/>
    <property type="evidence" value="ECO:0007669"/>
    <property type="project" value="TreeGrafter"/>
</dbReference>
<gene>
    <name evidence="3" type="ORF">METZ01_LOCUS49774</name>
</gene>
<dbReference type="GO" id="GO:0015833">
    <property type="term" value="P:peptide transport"/>
    <property type="evidence" value="ECO:0007669"/>
    <property type="project" value="TreeGrafter"/>
</dbReference>
<dbReference type="InterPro" id="IPR039424">
    <property type="entry name" value="SBP_5"/>
</dbReference>
<dbReference type="Gene3D" id="3.10.105.10">
    <property type="entry name" value="Dipeptide-binding Protein, Domain 3"/>
    <property type="match status" value="1"/>
</dbReference>
<dbReference type="SUPFAM" id="SSF53850">
    <property type="entry name" value="Periplasmic binding protein-like II"/>
    <property type="match status" value="1"/>
</dbReference>
<dbReference type="InterPro" id="IPR000914">
    <property type="entry name" value="SBP_5_dom"/>
</dbReference>
<dbReference type="CDD" id="cd08497">
    <property type="entry name" value="MbnE-like"/>
    <property type="match status" value="1"/>
</dbReference>
<dbReference type="GO" id="GO:0042884">
    <property type="term" value="P:microcin transport"/>
    <property type="evidence" value="ECO:0007669"/>
    <property type="project" value="TreeGrafter"/>
</dbReference>
<dbReference type="AlphaFoldDB" id="A0A381RYK6"/>
<dbReference type="GO" id="GO:1904680">
    <property type="term" value="F:peptide transmembrane transporter activity"/>
    <property type="evidence" value="ECO:0007669"/>
    <property type="project" value="TreeGrafter"/>
</dbReference>
<organism evidence="3">
    <name type="scientific">marine metagenome</name>
    <dbReference type="NCBI Taxonomy" id="408172"/>
    <lineage>
        <taxon>unclassified sequences</taxon>
        <taxon>metagenomes</taxon>
        <taxon>ecological metagenomes</taxon>
    </lineage>
</organism>
<protein>
    <recommendedName>
        <fullName evidence="2">Solute-binding protein family 5 domain-containing protein</fullName>
    </recommendedName>
</protein>
<dbReference type="PIRSF" id="PIRSF002741">
    <property type="entry name" value="MppA"/>
    <property type="match status" value="1"/>
</dbReference>
<name>A0A381RYK6_9ZZZZ</name>
<dbReference type="InterPro" id="IPR030678">
    <property type="entry name" value="Peptide/Ni-bd"/>
</dbReference>
<sequence>VNPNAPKGGKVVRATGTFNQFTPFIAKGVGAPGGSVIGSMTLYDSLMWPSGDEVGVYYGNLAEHIAVSDGATQVRMKLRPEAHWHDGVRVTATDIKFTFEHIKANAFPGVKAAYASLEKIEALNEREVLFTYHYPVNLNAMMALGKVAMMPEHYWRDRDSSKTSIEPPLSSGPYRVGKFEMGKYIEFERVPDYWGRHIGLHRGRHNLDIIRYEVYRDATVQREALLKGLLDVFFEPSAAQWAKGYDLARERSSTLIKRKQEFSQYVGIVSALAFNLTKARFQDVRVREALTLAFDFDWMNRVLDYNVYEKPESYFHGSFLAAAGLPSVDELELLEPFRHRLPPRVFLEPPFNESPVERLNSRESLIRAQALLEDAGWLLRDTRLVNAAGDGFAIEFLVNTPSHQRLLLPYVDRLERLGITTKIRLVESAQYINLRRKNRGDGVFGSLAISFPPNQEVPAYFSSRSFGVANFAKLSSPVIDVLLEKVVGATTRRDLMAASRALDRVLYWQFYYVPVRALEGGRMVLWDKYGRPEKQSRSSWGFPDSWWWDPEKADRAAMEPEPL</sequence>
<dbReference type="Pfam" id="PF00496">
    <property type="entry name" value="SBP_bac_5"/>
    <property type="match status" value="1"/>
</dbReference>